<feature type="region of interest" description="Disordered" evidence="4">
    <location>
        <begin position="395"/>
        <end position="417"/>
    </location>
</feature>
<accession>A0A809S5Y8</accession>
<feature type="domain" description="PAS" evidence="6">
    <location>
        <begin position="65"/>
        <end position="101"/>
    </location>
</feature>
<evidence type="ECO:0000256" key="1">
    <source>
        <dbReference type="ARBA" id="ARBA00000085"/>
    </source>
</evidence>
<evidence type="ECO:0000259" key="6">
    <source>
        <dbReference type="PROSITE" id="PS50112"/>
    </source>
</evidence>
<dbReference type="Gene3D" id="1.10.287.130">
    <property type="match status" value="1"/>
</dbReference>
<dbReference type="InterPro" id="IPR005467">
    <property type="entry name" value="His_kinase_dom"/>
</dbReference>
<dbReference type="AlphaFoldDB" id="A0A809S5Y8"/>
<organism evidence="7 8">
    <name type="scientific">Candidatus Desulfobacillus denitrificans</name>
    <dbReference type="NCBI Taxonomy" id="2608985"/>
    <lineage>
        <taxon>Bacteria</taxon>
        <taxon>Pseudomonadati</taxon>
        <taxon>Pseudomonadota</taxon>
        <taxon>Betaproteobacteria</taxon>
        <taxon>Candidatus Desulfobacillus</taxon>
    </lineage>
</organism>
<dbReference type="PANTHER" id="PTHR43065:SF29">
    <property type="entry name" value="SENSOR PROTEIN KINASE FLES"/>
    <property type="match status" value="1"/>
</dbReference>
<dbReference type="EMBL" id="AP021857">
    <property type="protein sequence ID" value="BBO21401.1"/>
    <property type="molecule type" value="Genomic_DNA"/>
</dbReference>
<dbReference type="InterPro" id="IPR036097">
    <property type="entry name" value="HisK_dim/P_sf"/>
</dbReference>
<keyword evidence="3" id="KW-0597">Phosphoprotein</keyword>
<gene>
    <name evidence="7" type="ORF">DSYM_21000</name>
</gene>
<dbReference type="CDD" id="cd00082">
    <property type="entry name" value="HisKA"/>
    <property type="match status" value="1"/>
</dbReference>
<dbReference type="PROSITE" id="PS50112">
    <property type="entry name" value="PAS"/>
    <property type="match status" value="1"/>
</dbReference>
<evidence type="ECO:0000256" key="4">
    <source>
        <dbReference type="SAM" id="MobiDB-lite"/>
    </source>
</evidence>
<dbReference type="InterPro" id="IPR003661">
    <property type="entry name" value="HisK_dim/P_dom"/>
</dbReference>
<dbReference type="InterPro" id="IPR035965">
    <property type="entry name" value="PAS-like_dom_sf"/>
</dbReference>
<dbReference type="Gene3D" id="3.30.565.10">
    <property type="entry name" value="Histidine kinase-like ATPase, C-terminal domain"/>
    <property type="match status" value="1"/>
</dbReference>
<dbReference type="Proteomes" id="UP000662914">
    <property type="component" value="Chromosome"/>
</dbReference>
<dbReference type="PANTHER" id="PTHR43065">
    <property type="entry name" value="SENSOR HISTIDINE KINASE"/>
    <property type="match status" value="1"/>
</dbReference>
<dbReference type="SUPFAM" id="SSF55874">
    <property type="entry name" value="ATPase domain of HSP90 chaperone/DNA topoisomerase II/histidine kinase"/>
    <property type="match status" value="1"/>
</dbReference>
<dbReference type="InterPro" id="IPR003594">
    <property type="entry name" value="HATPase_dom"/>
</dbReference>
<dbReference type="SUPFAM" id="SSF55785">
    <property type="entry name" value="PYP-like sensor domain (PAS domain)"/>
    <property type="match status" value="1"/>
</dbReference>
<dbReference type="SMART" id="SM00091">
    <property type="entry name" value="PAS"/>
    <property type="match status" value="1"/>
</dbReference>
<dbReference type="PRINTS" id="PR00344">
    <property type="entry name" value="BCTRLSENSOR"/>
</dbReference>
<dbReference type="Pfam" id="PF02518">
    <property type="entry name" value="HATPase_c"/>
    <property type="match status" value="1"/>
</dbReference>
<name>A0A809S5Y8_9PROT</name>
<sequence length="430" mass="45090">MDKATDNPQQIEAGRLAEAFRLFSQASEDLAGAYTSLQEQVAGLTAELALANGRLKREIAEKTALTERLALLLDALPAGVAVLDAFGRVEQANPAAAGILGADIEGRNWEEFAASCLAATATPGEWEMPRLRNRRVAVAETRLAASGGRLVLIHDVTEAHRMKAQAARNERLAAMGEMAAGLAHQLRTPLAAALLYAGALENPRLPEAERARCGSRVVERLQHLERLIRDMLTFARGEASGGESIPVSALLAEAAQVFEPLARRREVAFVVADESAGAVVTGNRKTLSGALVNLMENALDACAAGGRVELSAALAEATVCIRVQDNGRGMDATTRERLFEPFFTTRAEGTGLGLAIARGVARAHGGGIEVDSAPGAGALFRLTLPVCAAGIPLSPGPSPARGRGEEERSLAPLAGRGPGRGELCDRVAIL</sequence>
<comment type="catalytic activity">
    <reaction evidence="1">
        <text>ATP + protein L-histidine = ADP + protein N-phospho-L-histidine.</text>
        <dbReference type="EC" id="2.7.13.3"/>
    </reaction>
</comment>
<dbReference type="GO" id="GO:0000155">
    <property type="term" value="F:phosphorelay sensor kinase activity"/>
    <property type="evidence" value="ECO:0007669"/>
    <property type="project" value="InterPro"/>
</dbReference>
<protein>
    <recommendedName>
        <fullName evidence="2">histidine kinase</fullName>
        <ecNumber evidence="2">2.7.13.3</ecNumber>
    </recommendedName>
</protein>
<dbReference type="InterPro" id="IPR000014">
    <property type="entry name" value="PAS"/>
</dbReference>
<dbReference type="SMART" id="SM00388">
    <property type="entry name" value="HisKA"/>
    <property type="match status" value="1"/>
</dbReference>
<keyword evidence="7" id="KW-0418">Kinase</keyword>
<evidence type="ECO:0000313" key="7">
    <source>
        <dbReference type="EMBL" id="BBO21401.1"/>
    </source>
</evidence>
<feature type="domain" description="Histidine kinase" evidence="5">
    <location>
        <begin position="181"/>
        <end position="388"/>
    </location>
</feature>
<reference evidence="7" key="1">
    <citation type="journal article" name="DNA Res.">
        <title>The physiological potential of anammox bacteria as revealed by their core genome structure.</title>
        <authorList>
            <person name="Okubo T."/>
            <person name="Toyoda A."/>
            <person name="Fukuhara K."/>
            <person name="Uchiyama I."/>
            <person name="Harigaya Y."/>
            <person name="Kuroiwa M."/>
            <person name="Suzuki T."/>
            <person name="Murakami Y."/>
            <person name="Suwa Y."/>
            <person name="Takami H."/>
        </authorList>
    </citation>
    <scope>NUCLEOTIDE SEQUENCE</scope>
    <source>
        <strain evidence="7">317325-3</strain>
    </source>
</reference>
<dbReference type="SMART" id="SM00387">
    <property type="entry name" value="HATPase_c"/>
    <property type="match status" value="1"/>
</dbReference>
<dbReference type="Pfam" id="PF13188">
    <property type="entry name" value="PAS_8"/>
    <property type="match status" value="1"/>
</dbReference>
<dbReference type="Gene3D" id="3.30.450.20">
    <property type="entry name" value="PAS domain"/>
    <property type="match status" value="1"/>
</dbReference>
<dbReference type="CDD" id="cd00075">
    <property type="entry name" value="HATPase"/>
    <property type="match status" value="1"/>
</dbReference>
<evidence type="ECO:0000259" key="5">
    <source>
        <dbReference type="PROSITE" id="PS50109"/>
    </source>
</evidence>
<dbReference type="InterPro" id="IPR004358">
    <property type="entry name" value="Sig_transdc_His_kin-like_C"/>
</dbReference>
<evidence type="ECO:0000256" key="2">
    <source>
        <dbReference type="ARBA" id="ARBA00012438"/>
    </source>
</evidence>
<dbReference type="KEGG" id="ddz:DSYM_21000"/>
<evidence type="ECO:0000256" key="3">
    <source>
        <dbReference type="ARBA" id="ARBA00022553"/>
    </source>
</evidence>
<dbReference type="InterPro" id="IPR036890">
    <property type="entry name" value="HATPase_C_sf"/>
</dbReference>
<dbReference type="Pfam" id="PF00512">
    <property type="entry name" value="HisKA"/>
    <property type="match status" value="1"/>
</dbReference>
<proteinExistence type="predicted"/>
<dbReference type="PROSITE" id="PS50109">
    <property type="entry name" value="HIS_KIN"/>
    <property type="match status" value="1"/>
</dbReference>
<keyword evidence="7" id="KW-0808">Transferase</keyword>
<dbReference type="EC" id="2.7.13.3" evidence="2"/>
<evidence type="ECO:0000313" key="8">
    <source>
        <dbReference type="Proteomes" id="UP000662914"/>
    </source>
</evidence>
<dbReference type="SUPFAM" id="SSF47384">
    <property type="entry name" value="Homodimeric domain of signal transducing histidine kinase"/>
    <property type="match status" value="1"/>
</dbReference>